<sequence length="258" mass="30214">MPEPEQVEVEEYVRVESIFVRHRNALLLRAQFTPIYTDYYLHLMQHGIRHSADLDQMLKDFMAGLTLHVVARPWAETIAWTVNLRAPRVNVFVTGGSLQESVTGRLFTEDVREPDRNFFYSQVIAKQLPEPRLSTLEVDDRDPLHWVEQFYAQSEQRMARMFRHDDEVFSLIVAQPDCDEEWLAALDEEGAARIQETEETNLLETRRFRFHCGCDLGKILPVLGSWRERPDDLFEDADVITVQCPRCAARYRVTRDMI</sequence>
<proteinExistence type="predicted"/>
<dbReference type="SUPFAM" id="SSF118352">
    <property type="entry name" value="HSP33 redox switch-like"/>
    <property type="match status" value="1"/>
</dbReference>
<dbReference type="Proteomes" id="UP001165653">
    <property type="component" value="Unassembled WGS sequence"/>
</dbReference>
<dbReference type="Pfam" id="PF01430">
    <property type="entry name" value="HSP33"/>
    <property type="match status" value="1"/>
</dbReference>
<dbReference type="RefSeq" id="WP_264513742.1">
    <property type="nucleotide sequence ID" value="NZ_JAPDDR010000005.1"/>
</dbReference>
<evidence type="ECO:0000313" key="2">
    <source>
        <dbReference type="Proteomes" id="UP001165653"/>
    </source>
</evidence>
<reference evidence="1" key="1">
    <citation type="submission" date="2022-10" db="EMBL/GenBank/DDBJ databases">
        <title>Luteolibacter sp. GHJ8, whole genome shotgun sequencing project.</title>
        <authorList>
            <person name="Zhao G."/>
            <person name="Shen L."/>
        </authorList>
    </citation>
    <scope>NUCLEOTIDE SEQUENCE</scope>
    <source>
        <strain evidence="1">GHJ8</strain>
    </source>
</reference>
<name>A0ABT3G401_9BACT</name>
<dbReference type="EMBL" id="JAPDDR010000005">
    <property type="protein sequence ID" value="MCW1914219.1"/>
    <property type="molecule type" value="Genomic_DNA"/>
</dbReference>
<comment type="caution">
    <text evidence="1">The sequence shown here is derived from an EMBL/GenBank/DDBJ whole genome shotgun (WGS) entry which is preliminary data.</text>
</comment>
<accession>A0ABT3G401</accession>
<keyword evidence="2" id="KW-1185">Reference proteome</keyword>
<organism evidence="1 2">
    <name type="scientific">Luteolibacter rhizosphaerae</name>
    <dbReference type="NCBI Taxonomy" id="2989719"/>
    <lineage>
        <taxon>Bacteria</taxon>
        <taxon>Pseudomonadati</taxon>
        <taxon>Verrucomicrobiota</taxon>
        <taxon>Verrucomicrobiia</taxon>
        <taxon>Verrucomicrobiales</taxon>
        <taxon>Verrucomicrobiaceae</taxon>
        <taxon>Luteolibacter</taxon>
    </lineage>
</organism>
<dbReference type="InterPro" id="IPR000397">
    <property type="entry name" value="Heat_shock_Hsp33"/>
</dbReference>
<protein>
    <submittedName>
        <fullName evidence="1">Hsp33 family molecular chaperone HslO</fullName>
    </submittedName>
</protein>
<gene>
    <name evidence="1" type="ORF">OJ996_11575</name>
</gene>
<dbReference type="InterPro" id="IPR016154">
    <property type="entry name" value="Heat_shock_Hsp33_C"/>
</dbReference>
<evidence type="ECO:0000313" key="1">
    <source>
        <dbReference type="EMBL" id="MCW1914219.1"/>
    </source>
</evidence>